<keyword evidence="2" id="KW-0238">DNA-binding</keyword>
<dbReference type="InterPro" id="IPR018060">
    <property type="entry name" value="HTH_AraC"/>
</dbReference>
<dbReference type="Proteomes" id="UP000190080">
    <property type="component" value="Unassembled WGS sequence"/>
</dbReference>
<dbReference type="Gene3D" id="2.60.120.10">
    <property type="entry name" value="Jelly Rolls"/>
    <property type="match status" value="1"/>
</dbReference>
<dbReference type="GO" id="GO:0003700">
    <property type="term" value="F:DNA-binding transcription factor activity"/>
    <property type="evidence" value="ECO:0007669"/>
    <property type="project" value="InterPro"/>
</dbReference>
<dbReference type="InterPro" id="IPR009057">
    <property type="entry name" value="Homeodomain-like_sf"/>
</dbReference>
<dbReference type="Pfam" id="PF02311">
    <property type="entry name" value="AraC_binding"/>
    <property type="match status" value="1"/>
</dbReference>
<dbReference type="GO" id="GO:0043565">
    <property type="term" value="F:sequence-specific DNA binding"/>
    <property type="evidence" value="ECO:0007669"/>
    <property type="project" value="InterPro"/>
</dbReference>
<organism evidence="5 6">
    <name type="scientific">Clostridium oryzae</name>
    <dbReference type="NCBI Taxonomy" id="1450648"/>
    <lineage>
        <taxon>Bacteria</taxon>
        <taxon>Bacillati</taxon>
        <taxon>Bacillota</taxon>
        <taxon>Clostridia</taxon>
        <taxon>Eubacteriales</taxon>
        <taxon>Clostridiaceae</taxon>
        <taxon>Clostridium</taxon>
    </lineage>
</organism>
<feature type="domain" description="HTH araC/xylS-type" evidence="4">
    <location>
        <begin position="180"/>
        <end position="278"/>
    </location>
</feature>
<dbReference type="PROSITE" id="PS01124">
    <property type="entry name" value="HTH_ARAC_FAMILY_2"/>
    <property type="match status" value="1"/>
</dbReference>
<evidence type="ECO:0000259" key="4">
    <source>
        <dbReference type="PROSITE" id="PS01124"/>
    </source>
</evidence>
<keyword evidence="6" id="KW-1185">Reference proteome</keyword>
<name>A0A1V4IS96_9CLOT</name>
<dbReference type="InterPro" id="IPR037923">
    <property type="entry name" value="HTH-like"/>
</dbReference>
<dbReference type="InterPro" id="IPR018062">
    <property type="entry name" value="HTH_AraC-typ_CS"/>
</dbReference>
<dbReference type="EMBL" id="MZGV01000013">
    <property type="protein sequence ID" value="OPJ62690.1"/>
    <property type="molecule type" value="Genomic_DNA"/>
</dbReference>
<accession>A0A1V4IS96</accession>
<dbReference type="OrthoDB" id="9799319at2"/>
<dbReference type="InterPro" id="IPR003313">
    <property type="entry name" value="AraC-bd"/>
</dbReference>
<dbReference type="SUPFAM" id="SSF46689">
    <property type="entry name" value="Homeodomain-like"/>
    <property type="match status" value="2"/>
</dbReference>
<protein>
    <submittedName>
        <fullName evidence="5">Melibiose operon regulatory protein</fullName>
    </submittedName>
</protein>
<evidence type="ECO:0000256" key="3">
    <source>
        <dbReference type="ARBA" id="ARBA00023163"/>
    </source>
</evidence>
<evidence type="ECO:0000256" key="2">
    <source>
        <dbReference type="ARBA" id="ARBA00023125"/>
    </source>
</evidence>
<dbReference type="InterPro" id="IPR014710">
    <property type="entry name" value="RmlC-like_jellyroll"/>
</dbReference>
<dbReference type="STRING" id="1450648.CLORY_15700"/>
<comment type="caution">
    <text evidence="5">The sequence shown here is derived from an EMBL/GenBank/DDBJ whole genome shotgun (WGS) entry which is preliminary data.</text>
</comment>
<sequence>MQFYYENRLNVLYDSIQMSIYENTDFSYAAHWHNDFELAYVKEGSIMAGVNNEKYFLESGDMLILSSGDIHYYDSTNRCSKIMLLVFSMEFIGLPAKWPPKGHFKSPLIKKDVIRKCNLSKIENILMKINAEKNANINPYSEFFIKAYLNEICGILLRNLNTDSSSKNENNYSKNLEILQQVLIYIEENFSSDISLRDIAAHCNIDPYNLSKTFNNVTGTNLKTYLNTLRVLKAENMILNTDKSLTDIALESGFNSIRSFNRAFKSIKSITPSSLRGK</sequence>
<dbReference type="PANTHER" id="PTHR43280:SF28">
    <property type="entry name" value="HTH-TYPE TRANSCRIPTIONAL ACTIVATOR RHAS"/>
    <property type="match status" value="1"/>
</dbReference>
<dbReference type="PANTHER" id="PTHR43280">
    <property type="entry name" value="ARAC-FAMILY TRANSCRIPTIONAL REGULATOR"/>
    <property type="match status" value="1"/>
</dbReference>
<evidence type="ECO:0000313" key="6">
    <source>
        <dbReference type="Proteomes" id="UP000190080"/>
    </source>
</evidence>
<dbReference type="PROSITE" id="PS00041">
    <property type="entry name" value="HTH_ARAC_FAMILY_1"/>
    <property type="match status" value="1"/>
</dbReference>
<dbReference type="SMART" id="SM00342">
    <property type="entry name" value="HTH_ARAC"/>
    <property type="match status" value="1"/>
</dbReference>
<evidence type="ECO:0000313" key="5">
    <source>
        <dbReference type="EMBL" id="OPJ62690.1"/>
    </source>
</evidence>
<proteinExistence type="predicted"/>
<keyword evidence="3" id="KW-0804">Transcription</keyword>
<evidence type="ECO:0000256" key="1">
    <source>
        <dbReference type="ARBA" id="ARBA00023015"/>
    </source>
</evidence>
<keyword evidence="1" id="KW-0805">Transcription regulation</keyword>
<dbReference type="Pfam" id="PF12833">
    <property type="entry name" value="HTH_18"/>
    <property type="match status" value="1"/>
</dbReference>
<dbReference type="AlphaFoldDB" id="A0A1V4IS96"/>
<dbReference type="SUPFAM" id="SSF51215">
    <property type="entry name" value="Regulatory protein AraC"/>
    <property type="match status" value="1"/>
</dbReference>
<dbReference type="Gene3D" id="1.10.10.60">
    <property type="entry name" value="Homeodomain-like"/>
    <property type="match status" value="2"/>
</dbReference>
<gene>
    <name evidence="5" type="primary">melR_4</name>
    <name evidence="5" type="ORF">CLORY_15700</name>
</gene>
<dbReference type="RefSeq" id="WP_079423015.1">
    <property type="nucleotide sequence ID" value="NZ_MZGV01000013.1"/>
</dbReference>
<reference evidence="5 6" key="1">
    <citation type="submission" date="2017-03" db="EMBL/GenBank/DDBJ databases">
        <title>Genome sequence of Clostridium oryzae DSM 28571.</title>
        <authorList>
            <person name="Poehlein A."/>
            <person name="Daniel R."/>
        </authorList>
    </citation>
    <scope>NUCLEOTIDE SEQUENCE [LARGE SCALE GENOMIC DNA]</scope>
    <source>
        <strain evidence="5 6">DSM 28571</strain>
    </source>
</reference>